<name>A0A4Y2LL63_ARAVE</name>
<gene>
    <name evidence="2" type="ORF">AVEN_219939_1</name>
</gene>
<feature type="compositionally biased region" description="Basic and acidic residues" evidence="1">
    <location>
        <begin position="199"/>
        <end position="208"/>
    </location>
</feature>
<feature type="region of interest" description="Disordered" evidence="1">
    <location>
        <begin position="184"/>
        <end position="208"/>
    </location>
</feature>
<dbReference type="AlphaFoldDB" id="A0A4Y2LL63"/>
<protein>
    <submittedName>
        <fullName evidence="2">Uncharacterized protein</fullName>
    </submittedName>
</protein>
<reference evidence="2 3" key="1">
    <citation type="journal article" date="2019" name="Sci. Rep.">
        <title>Orb-weaving spider Araneus ventricosus genome elucidates the spidroin gene catalogue.</title>
        <authorList>
            <person name="Kono N."/>
            <person name="Nakamura H."/>
            <person name="Ohtoshi R."/>
            <person name="Moran D.A.P."/>
            <person name="Shinohara A."/>
            <person name="Yoshida Y."/>
            <person name="Fujiwara M."/>
            <person name="Mori M."/>
            <person name="Tomita M."/>
            <person name="Arakawa K."/>
        </authorList>
    </citation>
    <scope>NUCLEOTIDE SEQUENCE [LARGE SCALE GENOMIC DNA]</scope>
</reference>
<evidence type="ECO:0000313" key="3">
    <source>
        <dbReference type="Proteomes" id="UP000499080"/>
    </source>
</evidence>
<dbReference type="OrthoDB" id="8185268at2759"/>
<proteinExistence type="predicted"/>
<evidence type="ECO:0000256" key="1">
    <source>
        <dbReference type="SAM" id="MobiDB-lite"/>
    </source>
</evidence>
<dbReference type="Proteomes" id="UP000499080">
    <property type="component" value="Unassembled WGS sequence"/>
</dbReference>
<dbReference type="EMBL" id="BGPR01005941">
    <property type="protein sequence ID" value="GBN14733.1"/>
    <property type="molecule type" value="Genomic_DNA"/>
</dbReference>
<accession>A0A4Y2LL63</accession>
<evidence type="ECO:0000313" key="2">
    <source>
        <dbReference type="EMBL" id="GBN14733.1"/>
    </source>
</evidence>
<sequence length="208" mass="24369">MKGKELPSVTITCKCRYGCKTLSKEYRDQLFMEFYKISYKDQRTYLLNRMQVAEISHHDMENMLTLLKADVRLLCTIQYPMGEGNMSKFVAIHSKTFLVCQLGVFKLCNTSKSKENSCMKIDKEKYQDAMLIKKSTVMMIGTLFNVIFCHSLMRLVTTQEKKSKKEYLSPDHNRSRLYTAFKKQYPQSNHNQSVQGRFSEIEIRPPSH</sequence>
<feature type="compositionally biased region" description="Polar residues" evidence="1">
    <location>
        <begin position="185"/>
        <end position="196"/>
    </location>
</feature>
<keyword evidence="3" id="KW-1185">Reference proteome</keyword>
<comment type="caution">
    <text evidence="2">The sequence shown here is derived from an EMBL/GenBank/DDBJ whole genome shotgun (WGS) entry which is preliminary data.</text>
</comment>
<organism evidence="2 3">
    <name type="scientific">Araneus ventricosus</name>
    <name type="common">Orbweaver spider</name>
    <name type="synonym">Epeira ventricosa</name>
    <dbReference type="NCBI Taxonomy" id="182803"/>
    <lineage>
        <taxon>Eukaryota</taxon>
        <taxon>Metazoa</taxon>
        <taxon>Ecdysozoa</taxon>
        <taxon>Arthropoda</taxon>
        <taxon>Chelicerata</taxon>
        <taxon>Arachnida</taxon>
        <taxon>Araneae</taxon>
        <taxon>Araneomorphae</taxon>
        <taxon>Entelegynae</taxon>
        <taxon>Araneoidea</taxon>
        <taxon>Araneidae</taxon>
        <taxon>Araneus</taxon>
    </lineage>
</organism>